<evidence type="ECO:0000256" key="1">
    <source>
        <dbReference type="ARBA" id="ARBA00008020"/>
    </source>
</evidence>
<organism evidence="5">
    <name type="scientific">anaerobic digester metagenome</name>
    <dbReference type="NCBI Taxonomy" id="1263854"/>
    <lineage>
        <taxon>unclassified sequences</taxon>
        <taxon>metagenomes</taxon>
        <taxon>ecological metagenomes</taxon>
    </lineage>
</organism>
<proteinExistence type="inferred from homology"/>
<dbReference type="EMBL" id="CAADRN010000002">
    <property type="protein sequence ID" value="VFU11196.1"/>
    <property type="molecule type" value="Genomic_DNA"/>
</dbReference>
<name>A0A485LU87_9ZZZZ</name>
<dbReference type="PANTHER" id="PTHR11353">
    <property type="entry name" value="CHAPERONIN"/>
    <property type="match status" value="1"/>
</dbReference>
<protein>
    <submittedName>
        <fullName evidence="5">60 kDa chaperonin</fullName>
    </submittedName>
</protein>
<dbReference type="InterPro" id="IPR002423">
    <property type="entry name" value="Cpn60/GroEL/TCP-1"/>
</dbReference>
<dbReference type="Gene3D" id="1.10.560.10">
    <property type="entry name" value="GroEL-like equatorial domain"/>
    <property type="match status" value="1"/>
</dbReference>
<dbReference type="InterPro" id="IPR027413">
    <property type="entry name" value="GROEL-like_equatorial_sf"/>
</dbReference>
<dbReference type="GO" id="GO:0140662">
    <property type="term" value="F:ATP-dependent protein folding chaperone"/>
    <property type="evidence" value="ECO:0007669"/>
    <property type="project" value="InterPro"/>
</dbReference>
<dbReference type="SUPFAM" id="SSF52029">
    <property type="entry name" value="GroEL apical domain-like"/>
    <property type="match status" value="1"/>
</dbReference>
<dbReference type="AlphaFoldDB" id="A0A485LU87"/>
<accession>A0A485LU87</accession>
<dbReference type="InterPro" id="IPR017998">
    <property type="entry name" value="Chaperone_TCP-1"/>
</dbReference>
<dbReference type="Gene3D" id="3.30.260.10">
    <property type="entry name" value="TCP-1-like chaperonin intermediate domain"/>
    <property type="match status" value="1"/>
</dbReference>
<keyword evidence="2" id="KW-0547">Nucleotide-binding</keyword>
<keyword evidence="4" id="KW-0143">Chaperone</keyword>
<comment type="similarity">
    <text evidence="1">Belongs to the TCP-1 chaperonin family.</text>
</comment>
<dbReference type="SUPFAM" id="SSF48592">
    <property type="entry name" value="GroEL equatorial domain-like"/>
    <property type="match status" value="1"/>
</dbReference>
<gene>
    <name evidence="5" type="primary">groL</name>
    <name evidence="5" type="ORF">SCFA_100003</name>
</gene>
<dbReference type="InterPro" id="IPR027409">
    <property type="entry name" value="GroEL-like_apical_dom_sf"/>
</dbReference>
<dbReference type="CDD" id="cd00309">
    <property type="entry name" value="chaperonin_type_I_II"/>
    <property type="match status" value="1"/>
</dbReference>
<dbReference type="Pfam" id="PF00118">
    <property type="entry name" value="Cpn60_TCP1"/>
    <property type="match status" value="1"/>
</dbReference>
<dbReference type="PRINTS" id="PR00304">
    <property type="entry name" value="TCOMPLEXTCP1"/>
</dbReference>
<dbReference type="InterPro" id="IPR027410">
    <property type="entry name" value="TCP-1-like_intermed_sf"/>
</dbReference>
<keyword evidence="3" id="KW-0067">ATP-binding</keyword>
<evidence type="ECO:0000256" key="3">
    <source>
        <dbReference type="ARBA" id="ARBA00022840"/>
    </source>
</evidence>
<evidence type="ECO:0000256" key="2">
    <source>
        <dbReference type="ARBA" id="ARBA00022741"/>
    </source>
</evidence>
<reference evidence="5" key="1">
    <citation type="submission" date="2019-03" db="EMBL/GenBank/DDBJ databases">
        <authorList>
            <person name="Hao L."/>
        </authorList>
    </citation>
    <scope>NUCLEOTIDE SEQUENCE</scope>
</reference>
<dbReference type="Gene3D" id="3.50.7.10">
    <property type="entry name" value="GroEL"/>
    <property type="match status" value="1"/>
</dbReference>
<dbReference type="GO" id="GO:0005524">
    <property type="term" value="F:ATP binding"/>
    <property type="evidence" value="ECO:0007669"/>
    <property type="project" value="UniProtKB-KW"/>
</dbReference>
<evidence type="ECO:0000256" key="4">
    <source>
        <dbReference type="ARBA" id="ARBA00023186"/>
    </source>
</evidence>
<evidence type="ECO:0000313" key="5">
    <source>
        <dbReference type="EMBL" id="VFU11196.1"/>
    </source>
</evidence>
<sequence length="532" mass="57205">MARENEGEPYLSLKREATTGSEVDESLAALMTNSNAIRAIASAVEGTLGPKGLDTMLVDKFGEVVITNDGVTILTMMEANHPAARMLINIAKAQQAEVGDGTTTATVMAGVLVSSGVEQVAKGVPVARVIEGLRTGLKRALEVMQEQSRPIKGLDDPLVRQVALVAGRGHADIADLVTRAAVLIGEEKLKDRFFKFSDSIVAEEGAENQVFMGVIINKERMNRQMPQELERVKVLVIDDALEPEEIDDEALGTEAGFTRYLKLQEEFKDNLKKILDLGVGLVLADRGVADPAEEILTDEGVMVIQRVANKELRKAAEHTGARMIKRTGLKRPVAELERYLGSADRVYNDEKLEQVWVLGGKGKPMATVLVGAATSEVVGERERIAKDAAASVQAAIRSGVVPGGGSLEMWVAREVEKVREGIRGMAAYGVECVVEALKRPMAQIVANAGFNPLEKMGDVIAAQTETGKNSLAVDCDSGEVADMYENGIVDPASVKVYALKAAGEVAEAILRIDTIIKKREDKADSSNDTFKV</sequence>